<evidence type="ECO:0000259" key="6">
    <source>
        <dbReference type="PROSITE" id="PS50931"/>
    </source>
</evidence>
<dbReference type="SUPFAM" id="SSF53850">
    <property type="entry name" value="Periplasmic binding protein-like II"/>
    <property type="match status" value="1"/>
</dbReference>
<dbReference type="PANTHER" id="PTHR30346">
    <property type="entry name" value="TRANSCRIPTIONAL DUAL REGULATOR HCAR-RELATED"/>
    <property type="match status" value="1"/>
</dbReference>
<evidence type="ECO:0000313" key="8">
    <source>
        <dbReference type="Proteomes" id="UP000744769"/>
    </source>
</evidence>
<evidence type="ECO:0000256" key="1">
    <source>
        <dbReference type="ARBA" id="ARBA00009437"/>
    </source>
</evidence>
<dbReference type="RefSeq" id="WP_166196788.1">
    <property type="nucleotide sequence ID" value="NZ_JAAOIV010000007.1"/>
</dbReference>
<organism evidence="7 8">
    <name type="scientific">Metallococcus carri</name>
    <dbReference type="NCBI Taxonomy" id="1656884"/>
    <lineage>
        <taxon>Bacteria</taxon>
        <taxon>Bacillati</taxon>
        <taxon>Actinomycetota</taxon>
        <taxon>Actinomycetes</taxon>
        <taxon>Micrococcales</taxon>
        <taxon>Dermacoccaceae</taxon>
        <taxon>Metallococcus</taxon>
    </lineage>
</organism>
<comment type="similarity">
    <text evidence="1">Belongs to the LysR transcriptional regulatory family.</text>
</comment>
<proteinExistence type="inferred from homology"/>
<keyword evidence="8" id="KW-1185">Reference proteome</keyword>
<dbReference type="InterPro" id="IPR036388">
    <property type="entry name" value="WH-like_DNA-bd_sf"/>
</dbReference>
<dbReference type="InterPro" id="IPR036390">
    <property type="entry name" value="WH_DNA-bd_sf"/>
</dbReference>
<dbReference type="EMBL" id="JAAOIV010000007">
    <property type="protein sequence ID" value="NHN56227.1"/>
    <property type="molecule type" value="Genomic_DNA"/>
</dbReference>
<evidence type="ECO:0000256" key="3">
    <source>
        <dbReference type="ARBA" id="ARBA00023125"/>
    </source>
</evidence>
<evidence type="ECO:0000256" key="4">
    <source>
        <dbReference type="ARBA" id="ARBA00023163"/>
    </source>
</evidence>
<keyword evidence="3" id="KW-0238">DNA-binding</keyword>
<dbReference type="SUPFAM" id="SSF46785">
    <property type="entry name" value="Winged helix' DNA-binding domain"/>
    <property type="match status" value="1"/>
</dbReference>
<dbReference type="Proteomes" id="UP000744769">
    <property type="component" value="Unassembled WGS sequence"/>
</dbReference>
<accession>A0A967B1B8</accession>
<comment type="caution">
    <text evidence="7">The sequence shown here is derived from an EMBL/GenBank/DDBJ whole genome shotgun (WGS) entry which is preliminary data.</text>
</comment>
<dbReference type="GO" id="GO:0032993">
    <property type="term" value="C:protein-DNA complex"/>
    <property type="evidence" value="ECO:0007669"/>
    <property type="project" value="TreeGrafter"/>
</dbReference>
<feature type="region of interest" description="Disordered" evidence="5">
    <location>
        <begin position="128"/>
        <end position="151"/>
    </location>
</feature>
<dbReference type="GO" id="GO:0003700">
    <property type="term" value="F:DNA-binding transcription factor activity"/>
    <property type="evidence" value="ECO:0007669"/>
    <property type="project" value="InterPro"/>
</dbReference>
<dbReference type="PANTHER" id="PTHR30346:SF29">
    <property type="entry name" value="LYSR SUBSTRATE-BINDING"/>
    <property type="match status" value="1"/>
</dbReference>
<keyword evidence="4" id="KW-0804">Transcription</keyword>
<dbReference type="GO" id="GO:0003677">
    <property type="term" value="F:DNA binding"/>
    <property type="evidence" value="ECO:0007669"/>
    <property type="project" value="UniProtKB-KW"/>
</dbReference>
<gene>
    <name evidence="7" type="ORF">G9U51_10615</name>
</gene>
<dbReference type="Pfam" id="PF03466">
    <property type="entry name" value="LysR_substrate"/>
    <property type="match status" value="1"/>
</dbReference>
<evidence type="ECO:0000256" key="5">
    <source>
        <dbReference type="SAM" id="MobiDB-lite"/>
    </source>
</evidence>
<feature type="domain" description="HTH lysR-type" evidence="6">
    <location>
        <begin position="2"/>
        <end position="59"/>
    </location>
</feature>
<dbReference type="Gene3D" id="3.40.190.10">
    <property type="entry name" value="Periplasmic binding protein-like II"/>
    <property type="match status" value="2"/>
</dbReference>
<dbReference type="AlphaFoldDB" id="A0A967B1B8"/>
<dbReference type="Gene3D" id="1.10.10.10">
    <property type="entry name" value="Winged helix-like DNA-binding domain superfamily/Winged helix DNA-binding domain"/>
    <property type="match status" value="1"/>
</dbReference>
<evidence type="ECO:0000256" key="2">
    <source>
        <dbReference type="ARBA" id="ARBA00023015"/>
    </source>
</evidence>
<keyword evidence="2" id="KW-0805">Transcription regulation</keyword>
<protein>
    <submittedName>
        <fullName evidence="7">LysR family transcriptional regulator</fullName>
    </submittedName>
</protein>
<dbReference type="PROSITE" id="PS50931">
    <property type="entry name" value="HTH_LYSR"/>
    <property type="match status" value="1"/>
</dbReference>
<reference evidence="7" key="1">
    <citation type="submission" date="2020-03" db="EMBL/GenBank/DDBJ databases">
        <title>Draft sequencing of Calidifontibacter sp. DB0510.</title>
        <authorList>
            <person name="Kim D.-U."/>
        </authorList>
    </citation>
    <scope>NUCLEOTIDE SEQUENCE</scope>
    <source>
        <strain evidence="7">DB0510</strain>
    </source>
</reference>
<name>A0A967B1B8_9MICO</name>
<sequence>MLDVNRLRVFRSVVASGSVSAAATRLGYTPSAVSQHISALQRETGLTLFEKSGRGIVPTAHGRELASRSEELMSSLQKLDVMVDDLRAGRTGRLTVGTFASAGEWWLPSVATTVVQEFPDTQLIIELTDPPTTAQPPDIDIRTENPAEEPTVPTGFTRCEITTEPYVLLLHRDHPLADREQVAAAELADELWIRDDIAESTCSRITKTAWRSAGFTPKSIIQAADHHGAIAFVAAGLGVCVMPRLAAATIPDQVRRLALVDPTPERRIAAYVHDSARSHPATARIVDLIRTAAAAPLPADQPA</sequence>
<evidence type="ECO:0000313" key="7">
    <source>
        <dbReference type="EMBL" id="NHN56227.1"/>
    </source>
</evidence>
<dbReference type="Pfam" id="PF00126">
    <property type="entry name" value="HTH_1"/>
    <property type="match status" value="1"/>
</dbReference>
<dbReference type="InterPro" id="IPR000847">
    <property type="entry name" value="LysR_HTH_N"/>
</dbReference>
<dbReference type="InterPro" id="IPR005119">
    <property type="entry name" value="LysR_subst-bd"/>
</dbReference>